<dbReference type="PROSITE" id="PS51867">
    <property type="entry name" value="ZF_RING_GID"/>
    <property type="match status" value="1"/>
</dbReference>
<dbReference type="GO" id="GO:0043161">
    <property type="term" value="P:proteasome-mediated ubiquitin-dependent protein catabolic process"/>
    <property type="evidence" value="ECO:0007669"/>
    <property type="project" value="InterPro"/>
</dbReference>
<dbReference type="GO" id="GO:0034657">
    <property type="term" value="C:GID complex"/>
    <property type="evidence" value="ECO:0007669"/>
    <property type="project" value="TreeGrafter"/>
</dbReference>
<comment type="caution">
    <text evidence="9">The sequence shown here is derived from an EMBL/GenBank/DDBJ whole genome shotgun (WGS) entry which is preliminary data.</text>
</comment>
<dbReference type="OrthoDB" id="1933281at2759"/>
<feature type="zinc finger region" description="RING-Gid-type" evidence="6">
    <location>
        <begin position="312"/>
        <end position="357"/>
    </location>
</feature>
<dbReference type="InterPro" id="IPR044063">
    <property type="entry name" value="ZF_RING_GID"/>
</dbReference>
<reference evidence="10" key="1">
    <citation type="journal article" date="2018" name="Gigascience">
        <title>Genome assembly of the Pink Ipe (Handroanthus impetiginosus, Bignoniaceae), a highly valued, ecologically keystone Neotropical timber forest tree.</title>
        <authorList>
            <person name="Silva-Junior O.B."/>
            <person name="Grattapaglia D."/>
            <person name="Novaes E."/>
            <person name="Collevatti R.G."/>
        </authorList>
    </citation>
    <scope>NUCLEOTIDE SEQUENCE [LARGE SCALE GENOMIC DNA]</scope>
    <source>
        <strain evidence="10">cv. UFG-1</strain>
    </source>
</reference>
<dbReference type="InterPro" id="IPR006595">
    <property type="entry name" value="CTLH_C"/>
</dbReference>
<evidence type="ECO:0000313" key="9">
    <source>
        <dbReference type="EMBL" id="PIN16897.1"/>
    </source>
</evidence>
<dbReference type="Pfam" id="PF10607">
    <property type="entry name" value="CTLH"/>
    <property type="match status" value="1"/>
</dbReference>
<evidence type="ECO:0000259" key="7">
    <source>
        <dbReference type="PROSITE" id="PS50897"/>
    </source>
</evidence>
<comment type="subcellular location">
    <subcellularLocation>
        <location evidence="1">Cytoplasm</location>
    </subcellularLocation>
</comment>
<keyword evidence="10" id="KW-1185">Reference proteome</keyword>
<evidence type="ECO:0000256" key="5">
    <source>
        <dbReference type="ARBA" id="ARBA00022833"/>
    </source>
</evidence>
<feature type="domain" description="CTLH" evidence="7">
    <location>
        <begin position="143"/>
        <end position="200"/>
    </location>
</feature>
<evidence type="ECO:0000256" key="4">
    <source>
        <dbReference type="ARBA" id="ARBA00022771"/>
    </source>
</evidence>
<evidence type="ECO:0000259" key="8">
    <source>
        <dbReference type="PROSITE" id="PS51867"/>
    </source>
</evidence>
<dbReference type="InterPro" id="IPR024964">
    <property type="entry name" value="CTLH/CRA"/>
</dbReference>
<dbReference type="SMART" id="SM00757">
    <property type="entry name" value="CRA"/>
    <property type="match status" value="1"/>
</dbReference>
<proteinExistence type="predicted"/>
<dbReference type="Pfam" id="PF13445">
    <property type="entry name" value="zf-RING_UBOX"/>
    <property type="match status" value="1"/>
</dbReference>
<gene>
    <name evidence="9" type="ORF">CDL12_10444</name>
</gene>
<dbReference type="InterPro" id="IPR006594">
    <property type="entry name" value="LisH"/>
</dbReference>
<feature type="domain" description="RING-Gid-type" evidence="8">
    <location>
        <begin position="312"/>
        <end position="357"/>
    </location>
</feature>
<dbReference type="InterPro" id="IPR013144">
    <property type="entry name" value="CRA_dom"/>
</dbReference>
<dbReference type="PROSITE" id="PS50897">
    <property type="entry name" value="CTLH"/>
    <property type="match status" value="1"/>
</dbReference>
<protein>
    <submittedName>
        <fullName evidence="9">Putative E3 ubiquitin ligase</fullName>
    </submittedName>
</protein>
<accession>A0A2G9HH59</accession>
<dbReference type="PANTHER" id="PTHR12170:SF3">
    <property type="entry name" value="GH10162P"/>
    <property type="match status" value="1"/>
</dbReference>
<keyword evidence="3" id="KW-0479">Metal-binding</keyword>
<evidence type="ECO:0000313" key="10">
    <source>
        <dbReference type="Proteomes" id="UP000231279"/>
    </source>
</evidence>
<dbReference type="GO" id="GO:0061630">
    <property type="term" value="F:ubiquitin protein ligase activity"/>
    <property type="evidence" value="ECO:0007669"/>
    <property type="project" value="InterPro"/>
</dbReference>
<dbReference type="PANTHER" id="PTHR12170">
    <property type="entry name" value="MACROPHAGE ERYTHROBLAST ATTACHER-RELATED"/>
    <property type="match status" value="1"/>
</dbReference>
<dbReference type="InterPro" id="IPR027370">
    <property type="entry name" value="Znf-RING_euk"/>
</dbReference>
<dbReference type="GO" id="GO:0016874">
    <property type="term" value="F:ligase activity"/>
    <property type="evidence" value="ECO:0007669"/>
    <property type="project" value="UniProtKB-KW"/>
</dbReference>
<dbReference type="Proteomes" id="UP000231279">
    <property type="component" value="Unassembled WGS sequence"/>
</dbReference>
<dbReference type="InterPro" id="IPR045098">
    <property type="entry name" value="Fyv10_fam"/>
</dbReference>
<dbReference type="STRING" id="429701.A0A2G9HH59"/>
<organism evidence="9 10">
    <name type="scientific">Handroanthus impetiginosus</name>
    <dbReference type="NCBI Taxonomy" id="429701"/>
    <lineage>
        <taxon>Eukaryota</taxon>
        <taxon>Viridiplantae</taxon>
        <taxon>Streptophyta</taxon>
        <taxon>Embryophyta</taxon>
        <taxon>Tracheophyta</taxon>
        <taxon>Spermatophyta</taxon>
        <taxon>Magnoliopsida</taxon>
        <taxon>eudicotyledons</taxon>
        <taxon>Gunneridae</taxon>
        <taxon>Pentapetalae</taxon>
        <taxon>asterids</taxon>
        <taxon>lamiids</taxon>
        <taxon>Lamiales</taxon>
        <taxon>Bignoniaceae</taxon>
        <taxon>Crescentiina</taxon>
        <taxon>Tabebuia alliance</taxon>
        <taxon>Handroanthus</taxon>
    </lineage>
</organism>
<dbReference type="GO" id="GO:0005737">
    <property type="term" value="C:cytoplasm"/>
    <property type="evidence" value="ECO:0007669"/>
    <property type="project" value="UniProtKB-SubCell"/>
</dbReference>
<dbReference type="EMBL" id="NKXS01001783">
    <property type="protein sequence ID" value="PIN16897.1"/>
    <property type="molecule type" value="Genomic_DNA"/>
</dbReference>
<sequence length="385" mass="43922">MELNLLQESFQPAATRQELSLSKSLELIDQISREIEHALRSIEPDNDSITVLTEVKAKLQALALHSHLERQYQEVDMLLSQHEENLEKMLFPDISKALRIVKFDHHTINQIIISHLYREGLFHVADSLINEAREPEPTSLKLQFQKIHSVVNVVKAENIDPALNWIAANQGMLKESYPDLELKLHKTLFVDILQNEGRDFAHTYAKNFLVALAPHQEMKKLMCSLLWARRLENSPYPDFLKPNRWDSLADELFHAFCNLTGQPHTDPLKVSVAAGGEALPTLLKWMDLVIGNEESVEVELGQEFQFHSFFVCPIIYRQSSQANPAMMLPCGHCLCNNTIDILANDNNEDETFKCPFCLMRPSVADCLQLYYCLSALWCCAAIALL</sequence>
<keyword evidence="9" id="KW-0436">Ligase</keyword>
<keyword evidence="5" id="KW-0862">Zinc</keyword>
<dbReference type="AlphaFoldDB" id="A0A2G9HH59"/>
<dbReference type="PROSITE" id="PS50896">
    <property type="entry name" value="LISH"/>
    <property type="match status" value="1"/>
</dbReference>
<keyword evidence="4 6" id="KW-0863">Zinc-finger</keyword>
<evidence type="ECO:0000256" key="6">
    <source>
        <dbReference type="PROSITE-ProRule" id="PRU01215"/>
    </source>
</evidence>
<name>A0A2G9HH59_9LAMI</name>
<dbReference type="GO" id="GO:0008270">
    <property type="term" value="F:zinc ion binding"/>
    <property type="evidence" value="ECO:0007669"/>
    <property type="project" value="UniProtKB-KW"/>
</dbReference>
<dbReference type="InterPro" id="IPR013083">
    <property type="entry name" value="Znf_RING/FYVE/PHD"/>
</dbReference>
<dbReference type="Gene3D" id="3.30.40.10">
    <property type="entry name" value="Zinc/RING finger domain, C3HC4 (zinc finger)"/>
    <property type="match status" value="1"/>
</dbReference>
<keyword evidence="2" id="KW-0963">Cytoplasm</keyword>
<dbReference type="SUPFAM" id="SSF57850">
    <property type="entry name" value="RING/U-box"/>
    <property type="match status" value="1"/>
</dbReference>
<dbReference type="GO" id="GO:0005634">
    <property type="term" value="C:nucleus"/>
    <property type="evidence" value="ECO:0007669"/>
    <property type="project" value="TreeGrafter"/>
</dbReference>
<evidence type="ECO:0000256" key="2">
    <source>
        <dbReference type="ARBA" id="ARBA00022490"/>
    </source>
</evidence>
<evidence type="ECO:0000256" key="3">
    <source>
        <dbReference type="ARBA" id="ARBA00022723"/>
    </source>
</evidence>
<evidence type="ECO:0000256" key="1">
    <source>
        <dbReference type="ARBA" id="ARBA00004496"/>
    </source>
</evidence>